<evidence type="ECO:0000313" key="1">
    <source>
        <dbReference type="EMBL" id="ODN41130.1"/>
    </source>
</evidence>
<dbReference type="EMBL" id="MDTU01000006">
    <property type="protein sequence ID" value="ODN41130.1"/>
    <property type="molecule type" value="Genomic_DNA"/>
</dbReference>
<keyword evidence="2" id="KW-1185">Reference proteome</keyword>
<gene>
    <name evidence="1" type="ORF">BGC07_17810</name>
</gene>
<accession>A0ABX2ZY53</accession>
<evidence type="ECO:0000313" key="2">
    <source>
        <dbReference type="Proteomes" id="UP000094329"/>
    </source>
</evidence>
<protein>
    <submittedName>
        <fullName evidence="1">Uncharacterized protein</fullName>
    </submittedName>
</protein>
<sequence>MFGWSERLIEERVSYVRLHHASLCLKELAEQWKLGQYGVFAFLCAYDLPFLPYIRNQKIIAKPSKQAATLRLI</sequence>
<proteinExistence type="predicted"/>
<reference evidence="1 2" key="1">
    <citation type="submission" date="2016-08" db="EMBL/GenBank/DDBJ databases">
        <title>Draft genome sequence of Candidatus Piscirickettsia litoralis, from seawater.</title>
        <authorList>
            <person name="Wan X."/>
            <person name="Lee A.J."/>
            <person name="Hou S."/>
            <person name="Donachie S.P."/>
        </authorList>
    </citation>
    <scope>NUCLEOTIDE SEQUENCE [LARGE SCALE GENOMIC DNA]</scope>
    <source>
        <strain evidence="1 2">Y2</strain>
    </source>
</reference>
<comment type="caution">
    <text evidence="1">The sequence shown here is derived from an EMBL/GenBank/DDBJ whole genome shotgun (WGS) entry which is preliminary data.</text>
</comment>
<organism evidence="1 2">
    <name type="scientific">Piscirickettsia litoralis</name>
    <dbReference type="NCBI Taxonomy" id="1891921"/>
    <lineage>
        <taxon>Bacteria</taxon>
        <taxon>Pseudomonadati</taxon>
        <taxon>Pseudomonadota</taxon>
        <taxon>Gammaproteobacteria</taxon>
        <taxon>Thiotrichales</taxon>
        <taxon>Piscirickettsiaceae</taxon>
        <taxon>Piscirickettsia</taxon>
    </lineage>
</organism>
<name>A0ABX2ZY53_9GAMM</name>
<dbReference type="Proteomes" id="UP000094329">
    <property type="component" value="Unassembled WGS sequence"/>
</dbReference>